<evidence type="ECO:0000313" key="1">
    <source>
        <dbReference type="EMBL" id="EMR70795.1"/>
    </source>
</evidence>
<accession>M7TVV8</accession>
<dbReference type="Proteomes" id="UP000012174">
    <property type="component" value="Unassembled WGS sequence"/>
</dbReference>
<dbReference type="KEGG" id="ela:UCREL1_2176"/>
<proteinExistence type="predicted"/>
<name>M7TVV8_EUTLA</name>
<sequence>MEFGITPVPEALATQFEATPIVDKCNGYLTKYCVLGTIHRNLAVPGALKQSGIEMYKHGVDAELAIVVRIARAHLDPYIAAYGRPDSLA</sequence>
<gene>
    <name evidence="1" type="ORF">UCREL1_2176</name>
</gene>
<protein>
    <submittedName>
        <fullName evidence="1">Uncharacterized protein</fullName>
    </submittedName>
</protein>
<dbReference type="EMBL" id="KB705781">
    <property type="protein sequence ID" value="EMR70795.1"/>
    <property type="molecule type" value="Genomic_DNA"/>
</dbReference>
<organism evidence="1 2">
    <name type="scientific">Eutypa lata (strain UCR-EL1)</name>
    <name type="common">Grapevine dieback disease fungus</name>
    <name type="synonym">Eutypa armeniacae</name>
    <dbReference type="NCBI Taxonomy" id="1287681"/>
    <lineage>
        <taxon>Eukaryota</taxon>
        <taxon>Fungi</taxon>
        <taxon>Dikarya</taxon>
        <taxon>Ascomycota</taxon>
        <taxon>Pezizomycotina</taxon>
        <taxon>Sordariomycetes</taxon>
        <taxon>Xylariomycetidae</taxon>
        <taxon>Xylariales</taxon>
        <taxon>Diatrypaceae</taxon>
        <taxon>Eutypa</taxon>
    </lineage>
</organism>
<reference evidence="2" key="1">
    <citation type="journal article" date="2013" name="Genome Announc.">
        <title>Draft genome sequence of the grapevine dieback fungus Eutypa lata UCR-EL1.</title>
        <authorList>
            <person name="Blanco-Ulate B."/>
            <person name="Rolshausen P.E."/>
            <person name="Cantu D."/>
        </authorList>
    </citation>
    <scope>NUCLEOTIDE SEQUENCE [LARGE SCALE GENOMIC DNA]</scope>
    <source>
        <strain evidence="2">UCR-EL1</strain>
    </source>
</reference>
<evidence type="ECO:0000313" key="2">
    <source>
        <dbReference type="Proteomes" id="UP000012174"/>
    </source>
</evidence>
<keyword evidence="2" id="KW-1185">Reference proteome</keyword>
<dbReference type="HOGENOM" id="CLU_2454744_0_0_1"/>
<dbReference type="AlphaFoldDB" id="M7TVV8"/>